<feature type="region of interest" description="Disordered" evidence="1">
    <location>
        <begin position="136"/>
        <end position="262"/>
    </location>
</feature>
<dbReference type="OrthoDB" id="176671at2157"/>
<dbReference type="AlphaFoldDB" id="A0A4P8WGN4"/>
<dbReference type="EMBL" id="CP040330">
    <property type="protein sequence ID" value="QCS42528.1"/>
    <property type="molecule type" value="Genomic_DNA"/>
</dbReference>
<evidence type="ECO:0000313" key="3">
    <source>
        <dbReference type="EMBL" id="QCS42528.1"/>
    </source>
</evidence>
<evidence type="ECO:0000313" key="4">
    <source>
        <dbReference type="Proteomes" id="UP000302218"/>
    </source>
</evidence>
<feature type="compositionally biased region" description="Low complexity" evidence="1">
    <location>
        <begin position="164"/>
        <end position="184"/>
    </location>
</feature>
<dbReference type="RefSeq" id="WP_138245012.1">
    <property type="nucleotide sequence ID" value="NZ_CP040330.1"/>
</dbReference>
<sequence length="373" mass="38583">MRYVTPVGFEPEGWGESTAAIVGMGLVLSIAGIVQTLGTPAARPIVAFELFVSLLVPTGLATGGYWLADRNVSSADRWRAVTQVSAGIVLACALALWLTGYVTLESSAVRDPLGLTTTLAGVGGATGFVSAVRELPDESIGSSGPPRAAGVALPAPTEPSDSRATTTASSESATTTALPSTALESQRDVPAIPETTTPLWTDVDPLGRTGAPAQPVEPSEGSGVDGTLPNAFEASARDVSADPVGSHDPLESPTPARDPGVDTVAAVPSTAETVLDVLRRERARIALAVLYHEWDGADRSVDALARAVSYHVDDSADAVAIGLRHATLPELAEIRAVDWDPHTDRVSASDHAVFEEGVREAAALLESFEPGTR</sequence>
<accession>A0A4P8WGN4</accession>
<feature type="transmembrane region" description="Helical" evidence="2">
    <location>
        <begin position="80"/>
        <end position="104"/>
    </location>
</feature>
<keyword evidence="2" id="KW-0812">Transmembrane</keyword>
<evidence type="ECO:0000256" key="1">
    <source>
        <dbReference type="SAM" id="MobiDB-lite"/>
    </source>
</evidence>
<dbReference type="GeneID" id="40265448"/>
<keyword evidence="2" id="KW-1133">Transmembrane helix</keyword>
<protein>
    <submittedName>
        <fullName evidence="3">Uncharacterized protein</fullName>
    </submittedName>
</protein>
<organism evidence="3 4">
    <name type="scientific">Natrinema versiforme</name>
    <dbReference type="NCBI Taxonomy" id="88724"/>
    <lineage>
        <taxon>Archaea</taxon>
        <taxon>Methanobacteriati</taxon>
        <taxon>Methanobacteriota</taxon>
        <taxon>Stenosarchaea group</taxon>
        <taxon>Halobacteria</taxon>
        <taxon>Halobacteriales</taxon>
        <taxon>Natrialbaceae</taxon>
        <taxon>Natrinema</taxon>
    </lineage>
</organism>
<feature type="transmembrane region" description="Helical" evidence="2">
    <location>
        <begin position="45"/>
        <end position="68"/>
    </location>
</feature>
<feature type="transmembrane region" description="Helical" evidence="2">
    <location>
        <begin position="20"/>
        <end position="38"/>
    </location>
</feature>
<reference evidence="4" key="1">
    <citation type="submission" date="2019-05" db="EMBL/GenBank/DDBJ databases">
        <title>Genome sequence and methylation pattern of the halophilic Archaeon Natrinema versiforme BOL5-4.</title>
        <authorList>
            <person name="DasSarma P."/>
            <person name="Anton B.P."/>
            <person name="DasSarma S.L."/>
            <person name="Martinez F.L."/>
            <person name="Guzman D."/>
            <person name="Roberts R.J."/>
            <person name="DasSarma S."/>
        </authorList>
    </citation>
    <scope>NUCLEOTIDE SEQUENCE [LARGE SCALE GENOMIC DNA]</scope>
    <source>
        <strain evidence="4">BOL5-4</strain>
    </source>
</reference>
<name>A0A4P8WGN4_9EURY</name>
<proteinExistence type="predicted"/>
<dbReference type="KEGG" id="nvr:FEJ81_09205"/>
<gene>
    <name evidence="3" type="ORF">FEJ81_09205</name>
</gene>
<evidence type="ECO:0000256" key="2">
    <source>
        <dbReference type="SAM" id="Phobius"/>
    </source>
</evidence>
<keyword evidence="2" id="KW-0472">Membrane</keyword>
<dbReference type="Proteomes" id="UP000302218">
    <property type="component" value="Chromosome"/>
</dbReference>